<organism evidence="1 2">
    <name type="scientific">Dendrothele bispora (strain CBS 962.96)</name>
    <dbReference type="NCBI Taxonomy" id="1314807"/>
    <lineage>
        <taxon>Eukaryota</taxon>
        <taxon>Fungi</taxon>
        <taxon>Dikarya</taxon>
        <taxon>Basidiomycota</taxon>
        <taxon>Agaricomycotina</taxon>
        <taxon>Agaricomycetes</taxon>
        <taxon>Agaricomycetidae</taxon>
        <taxon>Agaricales</taxon>
        <taxon>Agaricales incertae sedis</taxon>
        <taxon>Dendrothele</taxon>
    </lineage>
</organism>
<dbReference type="OrthoDB" id="5946233at2759"/>
<reference evidence="1 2" key="1">
    <citation type="journal article" date="2019" name="Nat. Ecol. Evol.">
        <title>Megaphylogeny resolves global patterns of mushroom evolution.</title>
        <authorList>
            <person name="Varga T."/>
            <person name="Krizsan K."/>
            <person name="Foldi C."/>
            <person name="Dima B."/>
            <person name="Sanchez-Garcia M."/>
            <person name="Sanchez-Ramirez S."/>
            <person name="Szollosi G.J."/>
            <person name="Szarkandi J.G."/>
            <person name="Papp V."/>
            <person name="Albert L."/>
            <person name="Andreopoulos W."/>
            <person name="Angelini C."/>
            <person name="Antonin V."/>
            <person name="Barry K.W."/>
            <person name="Bougher N.L."/>
            <person name="Buchanan P."/>
            <person name="Buyck B."/>
            <person name="Bense V."/>
            <person name="Catcheside P."/>
            <person name="Chovatia M."/>
            <person name="Cooper J."/>
            <person name="Damon W."/>
            <person name="Desjardin D."/>
            <person name="Finy P."/>
            <person name="Geml J."/>
            <person name="Haridas S."/>
            <person name="Hughes K."/>
            <person name="Justo A."/>
            <person name="Karasinski D."/>
            <person name="Kautmanova I."/>
            <person name="Kiss B."/>
            <person name="Kocsube S."/>
            <person name="Kotiranta H."/>
            <person name="LaButti K.M."/>
            <person name="Lechner B.E."/>
            <person name="Liimatainen K."/>
            <person name="Lipzen A."/>
            <person name="Lukacs Z."/>
            <person name="Mihaltcheva S."/>
            <person name="Morgado L.N."/>
            <person name="Niskanen T."/>
            <person name="Noordeloos M.E."/>
            <person name="Ohm R.A."/>
            <person name="Ortiz-Santana B."/>
            <person name="Ovrebo C."/>
            <person name="Racz N."/>
            <person name="Riley R."/>
            <person name="Savchenko A."/>
            <person name="Shiryaev A."/>
            <person name="Soop K."/>
            <person name="Spirin V."/>
            <person name="Szebenyi C."/>
            <person name="Tomsovsky M."/>
            <person name="Tulloss R.E."/>
            <person name="Uehling J."/>
            <person name="Grigoriev I.V."/>
            <person name="Vagvolgyi C."/>
            <person name="Papp T."/>
            <person name="Martin F.M."/>
            <person name="Miettinen O."/>
            <person name="Hibbett D.S."/>
            <person name="Nagy L.G."/>
        </authorList>
    </citation>
    <scope>NUCLEOTIDE SEQUENCE [LARGE SCALE GENOMIC DNA]</scope>
    <source>
        <strain evidence="1 2">CBS 962.96</strain>
    </source>
</reference>
<dbReference type="EMBL" id="ML179232">
    <property type="protein sequence ID" value="THU94084.1"/>
    <property type="molecule type" value="Genomic_DNA"/>
</dbReference>
<dbReference type="AlphaFoldDB" id="A0A4S8LWR4"/>
<accession>A0A4S8LWR4</accession>
<dbReference type="Proteomes" id="UP000297245">
    <property type="component" value="Unassembled WGS sequence"/>
</dbReference>
<protein>
    <submittedName>
        <fullName evidence="1">Uncharacterized protein</fullName>
    </submittedName>
</protein>
<proteinExistence type="predicted"/>
<gene>
    <name evidence="1" type="ORF">K435DRAFT_669064</name>
</gene>
<keyword evidence="2" id="KW-1185">Reference proteome</keyword>
<feature type="non-terminal residue" evidence="1">
    <location>
        <position position="1"/>
    </location>
</feature>
<name>A0A4S8LWR4_DENBC</name>
<evidence type="ECO:0000313" key="2">
    <source>
        <dbReference type="Proteomes" id="UP000297245"/>
    </source>
</evidence>
<evidence type="ECO:0000313" key="1">
    <source>
        <dbReference type="EMBL" id="THU94084.1"/>
    </source>
</evidence>
<sequence length="59" mass="6964">IVFKWIFIPWLQLEIDAHVDRVNSTKKRAQRHKILPHGPADDIDEHPFTTKWALGSHRP</sequence>